<evidence type="ECO:0000256" key="2">
    <source>
        <dbReference type="ARBA" id="ARBA00022737"/>
    </source>
</evidence>
<dbReference type="InterPro" id="IPR036322">
    <property type="entry name" value="WD40_repeat_dom_sf"/>
</dbReference>
<dbReference type="AlphaFoldDB" id="K5X7N9"/>
<dbReference type="InterPro" id="IPR019775">
    <property type="entry name" value="WD40_repeat_CS"/>
</dbReference>
<dbReference type="STRING" id="650164.K5X7N9"/>
<protein>
    <submittedName>
        <fullName evidence="4">Uncharacterized protein</fullName>
    </submittedName>
</protein>
<dbReference type="HOGENOM" id="CLU_000288_57_36_1"/>
<dbReference type="EMBL" id="JH930469">
    <property type="protein sequence ID" value="EKM58852.1"/>
    <property type="molecule type" value="Genomic_DNA"/>
</dbReference>
<dbReference type="GeneID" id="18914505"/>
<dbReference type="PROSITE" id="PS50294">
    <property type="entry name" value="WD_REPEATS_REGION"/>
    <property type="match status" value="1"/>
</dbReference>
<gene>
    <name evidence="4" type="ORF">PHACADRAFT_248949</name>
</gene>
<evidence type="ECO:0000313" key="4">
    <source>
        <dbReference type="EMBL" id="EKM58852.1"/>
    </source>
</evidence>
<proteinExistence type="predicted"/>
<evidence type="ECO:0000313" key="5">
    <source>
        <dbReference type="Proteomes" id="UP000008370"/>
    </source>
</evidence>
<organism evidence="4 5">
    <name type="scientific">Phanerochaete carnosa (strain HHB-10118-sp)</name>
    <name type="common">White-rot fungus</name>
    <name type="synonym">Peniophora carnosa</name>
    <dbReference type="NCBI Taxonomy" id="650164"/>
    <lineage>
        <taxon>Eukaryota</taxon>
        <taxon>Fungi</taxon>
        <taxon>Dikarya</taxon>
        <taxon>Basidiomycota</taxon>
        <taxon>Agaricomycotina</taxon>
        <taxon>Agaricomycetes</taxon>
        <taxon>Polyporales</taxon>
        <taxon>Phanerochaetaceae</taxon>
        <taxon>Phanerochaete</taxon>
    </lineage>
</organism>
<dbReference type="PROSITE" id="PS00678">
    <property type="entry name" value="WD_REPEATS_1"/>
    <property type="match status" value="1"/>
</dbReference>
<dbReference type="Pfam" id="PF00400">
    <property type="entry name" value="WD40"/>
    <property type="match status" value="2"/>
</dbReference>
<keyword evidence="1 3" id="KW-0853">WD repeat</keyword>
<dbReference type="PANTHER" id="PTHR19848:SF8">
    <property type="entry name" value="F-BOX AND WD REPEAT DOMAIN CONTAINING 7"/>
    <property type="match status" value="1"/>
</dbReference>
<sequence length="795" mass="87525">MFRSRRLPSAPDEIYSSSLETLHLGRALWYPEPHSTGEPQIGDVGYMREGAFVRLFNLDTSAPEKRVTFWPTPFENIEPLPANVFQIDSRRRPLAPDHYCSHGVETKGLHASADATTGTGVSASLSAKYMCKAAQGAVLELKSEAYAESIYESRILEKYILRHHDSWHAYVRNVLGHRVEQENLVVVSGWVKTEADWATVAFGNMSTSTSVSVEGRAGGVAGIQMGGERTSSVTGPKMHRHGEHYAENASGVRPADTKRDQCVFLRRLMLRKRPMLPRKIVAGAGHHRLPGPEDGREALRQEEIVVQEVEELDGSDIWELVGEGEAADPLNILLDYILETTNVEVAIVSDEQVDSIVGGNRLVDFASYLRQVQPPVEVDGKLGSLCLEDVISHERERAFARRAIIASDSSIWLDITFDDAGRLEDGCAFLGPAEGPARSLKLKLLSFSDSRSPSEICESFAMSKDTKLLAASFKSKEILIWRLSDGLLVQRLRHDGHTNNASSLSFSPHNCTLVSGSDDKSAIVWDIRSGRVLLRLKDLERGRQVNQVAYTPHGTLIATGARGEGSAAVKIWNASTGVCLHSFDTGADEHIYNVAFSPDSSLCYVEQDHSCRIFDIRTYTHIATLQHNSRGYYLRWSMSHQGDLIVTGSVNEQVNIWSAVTGEELLTIDHSEKLSHPVTFSADGTEVSAVCGAGRTALAVYDSRTGQLRHVYNSSNEISCVAYCPKGDYVALGASCGDVEVCDAKSWALLAKIVRGEGDGDLEETHFLSDGRTLLMRFETGPLQLCSIHDVMRIR</sequence>
<dbReference type="InterPro" id="IPR001680">
    <property type="entry name" value="WD40_rpt"/>
</dbReference>
<dbReference type="PROSITE" id="PS50082">
    <property type="entry name" value="WD_REPEATS_2"/>
    <property type="match status" value="1"/>
</dbReference>
<dbReference type="RefSeq" id="XP_007391444.1">
    <property type="nucleotide sequence ID" value="XM_007391382.1"/>
</dbReference>
<dbReference type="InterPro" id="IPR015943">
    <property type="entry name" value="WD40/YVTN_repeat-like_dom_sf"/>
</dbReference>
<dbReference type="PANTHER" id="PTHR19848">
    <property type="entry name" value="WD40 REPEAT PROTEIN"/>
    <property type="match status" value="1"/>
</dbReference>
<dbReference type="SMART" id="SM00320">
    <property type="entry name" value="WD40"/>
    <property type="match status" value="6"/>
</dbReference>
<dbReference type="OrthoDB" id="3222453at2759"/>
<name>K5X7N9_PHACS</name>
<reference evidence="4 5" key="1">
    <citation type="journal article" date="2012" name="BMC Genomics">
        <title>Comparative genomics of the white-rot fungi, Phanerochaete carnosa and P. chrysosporium, to elucidate the genetic basis of the distinct wood types they colonize.</title>
        <authorList>
            <person name="Suzuki H."/>
            <person name="MacDonald J."/>
            <person name="Syed K."/>
            <person name="Salamov A."/>
            <person name="Hori C."/>
            <person name="Aerts A."/>
            <person name="Henrissat B."/>
            <person name="Wiebenga A."/>
            <person name="vanKuyk P.A."/>
            <person name="Barry K."/>
            <person name="Lindquist E."/>
            <person name="LaButti K."/>
            <person name="Lapidus A."/>
            <person name="Lucas S."/>
            <person name="Coutinho P."/>
            <person name="Gong Y."/>
            <person name="Samejima M."/>
            <person name="Mahadevan R."/>
            <person name="Abou-Zaid M."/>
            <person name="de Vries R.P."/>
            <person name="Igarashi K."/>
            <person name="Yadav J.S."/>
            <person name="Grigoriev I.V."/>
            <person name="Master E.R."/>
        </authorList>
    </citation>
    <scope>NUCLEOTIDE SEQUENCE [LARGE SCALE GENOMIC DNA]</scope>
    <source>
        <strain evidence="4 5">HHB-10118-sp</strain>
    </source>
</reference>
<dbReference type="Proteomes" id="UP000008370">
    <property type="component" value="Unassembled WGS sequence"/>
</dbReference>
<feature type="repeat" description="WD" evidence="3">
    <location>
        <begin position="494"/>
        <end position="535"/>
    </location>
</feature>
<evidence type="ECO:0000256" key="3">
    <source>
        <dbReference type="PROSITE-ProRule" id="PRU00221"/>
    </source>
</evidence>
<accession>K5X7N9</accession>
<keyword evidence="2" id="KW-0677">Repeat</keyword>
<dbReference type="Gene3D" id="2.130.10.10">
    <property type="entry name" value="YVTN repeat-like/Quinoprotein amine dehydrogenase"/>
    <property type="match status" value="2"/>
</dbReference>
<dbReference type="InParanoid" id="K5X7N9"/>
<keyword evidence="5" id="KW-1185">Reference proteome</keyword>
<dbReference type="SUPFAM" id="SSF50978">
    <property type="entry name" value="WD40 repeat-like"/>
    <property type="match status" value="1"/>
</dbReference>
<dbReference type="KEGG" id="pco:PHACADRAFT_248949"/>
<evidence type="ECO:0000256" key="1">
    <source>
        <dbReference type="ARBA" id="ARBA00022574"/>
    </source>
</evidence>